<accession>A0A368YD97</accession>
<organism evidence="2 3">
    <name type="scientific">Saliterribacillus persicus</name>
    <dbReference type="NCBI Taxonomy" id="930114"/>
    <lineage>
        <taxon>Bacteria</taxon>
        <taxon>Bacillati</taxon>
        <taxon>Bacillota</taxon>
        <taxon>Bacilli</taxon>
        <taxon>Bacillales</taxon>
        <taxon>Bacillaceae</taxon>
        <taxon>Saliterribacillus</taxon>
    </lineage>
</organism>
<keyword evidence="3" id="KW-1185">Reference proteome</keyword>
<dbReference type="OrthoDB" id="569879at2"/>
<comment type="caution">
    <text evidence="2">The sequence shown here is derived from an EMBL/GenBank/DDBJ whole genome shotgun (WGS) entry which is preliminary data.</text>
</comment>
<dbReference type="InterPro" id="IPR011528">
    <property type="entry name" value="NERD"/>
</dbReference>
<gene>
    <name evidence="2" type="ORF">DFR57_102122</name>
</gene>
<dbReference type="Proteomes" id="UP000252585">
    <property type="component" value="Unassembled WGS sequence"/>
</dbReference>
<evidence type="ECO:0000313" key="2">
    <source>
        <dbReference type="EMBL" id="RCW76847.1"/>
    </source>
</evidence>
<dbReference type="Pfam" id="PF08378">
    <property type="entry name" value="NERD"/>
    <property type="match status" value="1"/>
</dbReference>
<dbReference type="RefSeq" id="WP_114351616.1">
    <property type="nucleotide sequence ID" value="NZ_QPJJ01000002.1"/>
</dbReference>
<evidence type="ECO:0000259" key="1">
    <source>
        <dbReference type="PROSITE" id="PS50965"/>
    </source>
</evidence>
<evidence type="ECO:0000313" key="3">
    <source>
        <dbReference type="Proteomes" id="UP000252585"/>
    </source>
</evidence>
<dbReference type="AlphaFoldDB" id="A0A368YD97"/>
<name>A0A368YD97_9BACI</name>
<reference evidence="2 3" key="1">
    <citation type="submission" date="2018-07" db="EMBL/GenBank/DDBJ databases">
        <title>Genomic Encyclopedia of Type Strains, Phase IV (KMG-IV): sequencing the most valuable type-strain genomes for metagenomic binning, comparative biology and taxonomic classification.</title>
        <authorList>
            <person name="Goeker M."/>
        </authorList>
    </citation>
    <scope>NUCLEOTIDE SEQUENCE [LARGE SCALE GENOMIC DNA]</scope>
    <source>
        <strain evidence="2 3">DSM 27696</strain>
    </source>
</reference>
<proteinExistence type="predicted"/>
<dbReference type="EMBL" id="QPJJ01000002">
    <property type="protein sequence ID" value="RCW76847.1"/>
    <property type="molecule type" value="Genomic_DNA"/>
</dbReference>
<protein>
    <submittedName>
        <fullName evidence="2">Nuclease-like protein</fullName>
    </submittedName>
</protein>
<feature type="domain" description="NERD" evidence="1">
    <location>
        <begin position="38"/>
        <end position="157"/>
    </location>
</feature>
<dbReference type="PROSITE" id="PS50965">
    <property type="entry name" value="NERD"/>
    <property type="match status" value="1"/>
</dbReference>
<sequence length="313" mass="36292">MIILNNQMQKQLQALMPRLTDTHPSYNYLDQLSGKLIAGSIGENSLSYYFHLAPLEGHEIIFGVRLKEDDYFFQIDCLLLTPHVIHLIEVKHIKGELSLNSMEQLLRASSNQTEVFPNPLIQAKTQAYKLKKTLRQLGCADIPIHPYVVFTHPTAILNFPSATVDMIPLQRLPNHIKVINNLYKNNEHYEISKIYNIILERHCPNKENLMLKYNLEIEHIIRGVRCRNCNNFSMERMHQSWKCSICNTLDRHAHLEALKDYAHIFGPAIRNKDAQYFLKVSSPDICYRLLNHIPCSVQGSNKGRIYYLNSLIN</sequence>